<reference evidence="1" key="2">
    <citation type="submission" date="2023-01" db="EMBL/GenBank/DDBJ databases">
        <authorList>
            <person name="Du H."/>
            <person name="Wan W."/>
        </authorList>
    </citation>
    <scope>NUCLEOTIDE SEQUENCE</scope>
    <source>
        <strain evidence="1">HD1688</strain>
    </source>
</reference>
<dbReference type="Proteomes" id="UP001249822">
    <property type="component" value="Unassembled WGS sequence"/>
</dbReference>
<evidence type="ECO:0008006" key="3">
    <source>
        <dbReference type="Google" id="ProtNLM"/>
    </source>
</evidence>
<accession>A0AB35PQC9</accession>
<comment type="caution">
    <text evidence="1">The sequence shown here is derived from an EMBL/GenBank/DDBJ whole genome shotgun (WGS) entry which is preliminary data.</text>
</comment>
<proteinExistence type="predicted"/>
<dbReference type="AlphaFoldDB" id="A0AB35PQC9"/>
<evidence type="ECO:0000313" key="2">
    <source>
        <dbReference type="Proteomes" id="UP001249822"/>
    </source>
</evidence>
<gene>
    <name evidence="1" type="ORF">PTQ40_03925</name>
</gene>
<sequence>MSKIDFEKLSEECKGYKVTSLLDALPDYAENPSLRNLIEYETVNIKNLQIHNTKNRKKRDDFFDALISNINNQEATDRLKKILSVCHISEIYIDSIKEELKSSPLMSQDFKIQCWAVIEKALDEGYYLLDQINKSIDYYGENAKHLTLNNRNILNENGESFSPDSALDKIVNYLTLTIKMLSHEHGFSASGEIIIPERIDVEESAIAGANQVFYYSLLWNELLTCAESCILFDNEIQIAGLEDLTDEFKEDGVEQGVLFNRTKDEFERYDTISNERLSRRISQNYWEAMADYNLERRIPKYVTDWSGTLNHPITFEELPFLVSLMEAIASHDPEQIVLGLSLREWVRGYSVISYLAKEIKNKVLYTKGELMSMLLLGGFKEKKAEEFIKHITFGVDSRDIYDSPLVKTSNSLFFLYTPAHISPLISNIILSKFSSKQADLTKKGYGFERDIIEKLNENNLENRSFKFKRDADEFEYDAIFLLDDKAFILECKNTNLSGGSVARAYQKKIFINETIKQVKRLVCGLTSHPEVFKEHFDKDISNYELVPVIMNNLPFSIPGKVNGVYVTDSSAFGRLIKSRYINSGLISHQGRFKITDNKPAFSMWKSDVLTASDIINHFNEPVQLQDFLKHQKTKEYLLRINKSKVFLNVVNETDYDTMSAEHSEFFINAQTTQKA</sequence>
<evidence type="ECO:0000313" key="1">
    <source>
        <dbReference type="EMBL" id="MDS7898132.1"/>
    </source>
</evidence>
<protein>
    <recommendedName>
        <fullName evidence="3">NERD domain-containing protein</fullName>
    </recommendedName>
</protein>
<name>A0AB35PQC9_9ENTR</name>
<dbReference type="EMBL" id="JAQSKY010000003">
    <property type="protein sequence ID" value="MDS7898132.1"/>
    <property type="molecule type" value="Genomic_DNA"/>
</dbReference>
<reference evidence="1" key="1">
    <citation type="journal article" date="2023" name="Front. Microbiol.">
        <title>Genomic characterization of carbapenem-resistant Klebsiella oxytoca complex in China: a multi-center study.</title>
        <authorList>
            <person name="Wan W."/>
            <person name="Yang X."/>
            <person name="Yu H."/>
            <person name="Wang M."/>
            <person name="Jia W."/>
            <person name="Huang B."/>
            <person name="Qu F."/>
            <person name="Shan B."/>
            <person name="Tang Y.W."/>
            <person name="Chen L."/>
            <person name="Du H."/>
        </authorList>
    </citation>
    <scope>NUCLEOTIDE SEQUENCE</scope>
    <source>
        <strain evidence="1">HD1688</strain>
    </source>
</reference>
<dbReference type="RefSeq" id="WP_124946306.1">
    <property type="nucleotide sequence ID" value="NZ_CP072119.1"/>
</dbReference>
<organism evidence="1 2">
    <name type="scientific">Klebsiella michiganensis</name>
    <dbReference type="NCBI Taxonomy" id="1134687"/>
    <lineage>
        <taxon>Bacteria</taxon>
        <taxon>Pseudomonadati</taxon>
        <taxon>Pseudomonadota</taxon>
        <taxon>Gammaproteobacteria</taxon>
        <taxon>Enterobacterales</taxon>
        <taxon>Enterobacteriaceae</taxon>
        <taxon>Klebsiella/Raoultella group</taxon>
        <taxon>Klebsiella</taxon>
    </lineage>
</organism>